<dbReference type="PROSITE" id="PS00137">
    <property type="entry name" value="SUBTILASE_HIS"/>
    <property type="match status" value="1"/>
</dbReference>
<dbReference type="GO" id="GO:0006508">
    <property type="term" value="P:proteolysis"/>
    <property type="evidence" value="ECO:0007669"/>
    <property type="project" value="UniProtKB-KW"/>
</dbReference>
<dbReference type="InterPro" id="IPR023828">
    <property type="entry name" value="Peptidase_S8_Ser-AS"/>
</dbReference>
<dbReference type="InterPro" id="IPR015500">
    <property type="entry name" value="Peptidase_S8_subtilisin-rel"/>
</dbReference>
<feature type="active site" description="Charge relay system" evidence="5">
    <location>
        <position position="437"/>
    </location>
</feature>
<dbReference type="PANTHER" id="PTHR43806">
    <property type="entry name" value="PEPTIDASE S8"/>
    <property type="match status" value="1"/>
</dbReference>
<keyword evidence="3 5" id="KW-0378">Hydrolase</keyword>
<evidence type="ECO:0000256" key="5">
    <source>
        <dbReference type="PROSITE-ProRule" id="PRU01240"/>
    </source>
</evidence>
<feature type="active site" description="Charge relay system" evidence="5">
    <location>
        <position position="262"/>
    </location>
</feature>
<evidence type="ECO:0000313" key="10">
    <source>
        <dbReference type="Proteomes" id="UP000770889"/>
    </source>
</evidence>
<feature type="domain" description="Peptidase S8/S53" evidence="8">
    <location>
        <begin position="213"/>
        <end position="492"/>
    </location>
</feature>
<dbReference type="PROSITE" id="PS00138">
    <property type="entry name" value="SUBTILASE_SER"/>
    <property type="match status" value="1"/>
</dbReference>
<organism evidence="9 10">
    <name type="scientific">Candidatus Thiodiazotropha taylori</name>
    <dbReference type="NCBI Taxonomy" id="2792791"/>
    <lineage>
        <taxon>Bacteria</taxon>
        <taxon>Pseudomonadati</taxon>
        <taxon>Pseudomonadota</taxon>
        <taxon>Gammaproteobacteria</taxon>
        <taxon>Chromatiales</taxon>
        <taxon>Sedimenticolaceae</taxon>
        <taxon>Candidatus Thiodiazotropha</taxon>
    </lineage>
</organism>
<keyword evidence="2 5" id="KW-0645">Protease</keyword>
<comment type="similarity">
    <text evidence="1 5 6">Belongs to the peptidase S8 family.</text>
</comment>
<dbReference type="PROSITE" id="PS00136">
    <property type="entry name" value="SUBTILASE_ASP"/>
    <property type="match status" value="1"/>
</dbReference>
<gene>
    <name evidence="9" type="ORF">KME65_11430</name>
</gene>
<dbReference type="InterPro" id="IPR036852">
    <property type="entry name" value="Peptidase_S8/S53_dom_sf"/>
</dbReference>
<evidence type="ECO:0000256" key="4">
    <source>
        <dbReference type="ARBA" id="ARBA00022825"/>
    </source>
</evidence>
<dbReference type="PANTHER" id="PTHR43806:SF11">
    <property type="entry name" value="CEREVISIN-RELATED"/>
    <property type="match status" value="1"/>
</dbReference>
<reference evidence="9 10" key="1">
    <citation type="submission" date="2021-05" db="EMBL/GenBank/DDBJ databases">
        <title>Genetic and Functional Diversity in Clade A Lucinid endosymbionts from the Bahamas.</title>
        <authorList>
            <person name="Giani N.M."/>
            <person name="Engel A.S."/>
            <person name="Campbell B.J."/>
        </authorList>
    </citation>
    <scope>NUCLEOTIDE SEQUENCE [LARGE SCALE GENOMIC DNA]</scope>
    <source>
        <strain evidence="9">LUC16012Gg_MoonRockCtena</strain>
    </source>
</reference>
<feature type="active site" description="Charge relay system" evidence="5">
    <location>
        <position position="222"/>
    </location>
</feature>
<dbReference type="Pfam" id="PF00082">
    <property type="entry name" value="Peptidase_S8"/>
    <property type="match status" value="1"/>
</dbReference>
<sequence>MERHLRNQIERIIDEGQGKARSVIIQMDTGKEETEELVSIASQAIIGRSMFLSARDALPPPAEKLQRTAKASRGRKSRRRRLPDTKSMAEFVATMGFKATRKTIERAARRSLIPLLESDFAKRALSNRKSAKIGHFWSAASAVLELSKDDLARLPKDVPGIRDVFVNRQVTLPPVVRVDPPRLPRTVQENKTSAWGVEAIGALATWGAYGALGSGVKVAVLDTGIDADHPDLQGRITTTDFAEFDRDGNLVDGAAVRDTGSHGTHCCGTVAGGNASGHWIGVAPQASLAAGVVLPRGRGTDAQILAGMQWAIDRDVDVISMSLGGLSMSPEVLDTYTRMIITANRLGIAVVVAIGNEGSQTSGAPGNDYFAFTVGATDPDDRAAGFSGGRTQVIKESRYIRSDALPLVYSKPDVSAPGVGVKSAVPRGRYEAWNGTSMATPHVAGAIALLLSATDIRSRVSANERAYLVQDLIMGSVEELGEAGQDHRFGLGRINILKAVGYAKELGY</sequence>
<dbReference type="PROSITE" id="PS51892">
    <property type="entry name" value="SUBTILASE"/>
    <property type="match status" value="1"/>
</dbReference>
<evidence type="ECO:0000256" key="6">
    <source>
        <dbReference type="RuleBase" id="RU003355"/>
    </source>
</evidence>
<dbReference type="InterPro" id="IPR022398">
    <property type="entry name" value="Peptidase_S8_His-AS"/>
</dbReference>
<evidence type="ECO:0000256" key="3">
    <source>
        <dbReference type="ARBA" id="ARBA00022801"/>
    </source>
</evidence>
<dbReference type="Gene3D" id="3.40.50.200">
    <property type="entry name" value="Peptidase S8/S53 domain"/>
    <property type="match status" value="1"/>
</dbReference>
<name>A0A944MEJ4_9GAMM</name>
<dbReference type="InterPro" id="IPR000209">
    <property type="entry name" value="Peptidase_S8/S53_dom"/>
</dbReference>
<dbReference type="AlphaFoldDB" id="A0A944MEJ4"/>
<evidence type="ECO:0000256" key="1">
    <source>
        <dbReference type="ARBA" id="ARBA00011073"/>
    </source>
</evidence>
<dbReference type="InterPro" id="IPR050131">
    <property type="entry name" value="Peptidase_S8_subtilisin-like"/>
</dbReference>
<evidence type="ECO:0000313" key="9">
    <source>
        <dbReference type="EMBL" id="MBT2989565.1"/>
    </source>
</evidence>
<proteinExistence type="inferred from homology"/>
<feature type="region of interest" description="Disordered" evidence="7">
    <location>
        <begin position="57"/>
        <end position="85"/>
    </location>
</feature>
<evidence type="ECO:0000256" key="7">
    <source>
        <dbReference type="SAM" id="MobiDB-lite"/>
    </source>
</evidence>
<dbReference type="EMBL" id="JAHHGM010000009">
    <property type="protein sequence ID" value="MBT2989565.1"/>
    <property type="molecule type" value="Genomic_DNA"/>
</dbReference>
<keyword evidence="4 5" id="KW-0720">Serine protease</keyword>
<dbReference type="PRINTS" id="PR00723">
    <property type="entry name" value="SUBTILISIN"/>
</dbReference>
<protein>
    <submittedName>
        <fullName evidence="9">S8 family serine peptidase</fullName>
    </submittedName>
</protein>
<dbReference type="GO" id="GO:0004252">
    <property type="term" value="F:serine-type endopeptidase activity"/>
    <property type="evidence" value="ECO:0007669"/>
    <property type="project" value="UniProtKB-UniRule"/>
</dbReference>
<dbReference type="Proteomes" id="UP000770889">
    <property type="component" value="Unassembled WGS sequence"/>
</dbReference>
<evidence type="ECO:0000259" key="8">
    <source>
        <dbReference type="Pfam" id="PF00082"/>
    </source>
</evidence>
<accession>A0A944MEJ4</accession>
<dbReference type="InterPro" id="IPR023827">
    <property type="entry name" value="Peptidase_S8_Asp-AS"/>
</dbReference>
<feature type="compositionally biased region" description="Basic residues" evidence="7">
    <location>
        <begin position="70"/>
        <end position="81"/>
    </location>
</feature>
<dbReference type="SUPFAM" id="SSF52743">
    <property type="entry name" value="Subtilisin-like"/>
    <property type="match status" value="1"/>
</dbReference>
<evidence type="ECO:0000256" key="2">
    <source>
        <dbReference type="ARBA" id="ARBA00022670"/>
    </source>
</evidence>
<comment type="caution">
    <text evidence="9">The sequence shown here is derived from an EMBL/GenBank/DDBJ whole genome shotgun (WGS) entry which is preliminary data.</text>
</comment>